<name>A0A0F9A5S3_9ZZZZ</name>
<gene>
    <name evidence="1" type="ORF">LCGC14_2889100</name>
</gene>
<proteinExistence type="predicted"/>
<evidence type="ECO:0000313" key="1">
    <source>
        <dbReference type="EMBL" id="KKK73909.1"/>
    </source>
</evidence>
<sequence>MSGENSIYIYAAKKEMSFISTGLNLDTLRDHN</sequence>
<accession>A0A0F9A5S3</accession>
<dbReference type="EMBL" id="LAZR01056568">
    <property type="protein sequence ID" value="KKK73909.1"/>
    <property type="molecule type" value="Genomic_DNA"/>
</dbReference>
<dbReference type="AlphaFoldDB" id="A0A0F9A5S3"/>
<protein>
    <submittedName>
        <fullName evidence="1">Uncharacterized protein</fullName>
    </submittedName>
</protein>
<organism evidence="1">
    <name type="scientific">marine sediment metagenome</name>
    <dbReference type="NCBI Taxonomy" id="412755"/>
    <lineage>
        <taxon>unclassified sequences</taxon>
        <taxon>metagenomes</taxon>
        <taxon>ecological metagenomes</taxon>
    </lineage>
</organism>
<comment type="caution">
    <text evidence="1">The sequence shown here is derived from an EMBL/GenBank/DDBJ whole genome shotgun (WGS) entry which is preliminary data.</text>
</comment>
<reference evidence="1" key="1">
    <citation type="journal article" date="2015" name="Nature">
        <title>Complex archaea that bridge the gap between prokaryotes and eukaryotes.</title>
        <authorList>
            <person name="Spang A."/>
            <person name="Saw J.H."/>
            <person name="Jorgensen S.L."/>
            <person name="Zaremba-Niedzwiedzka K."/>
            <person name="Martijn J."/>
            <person name="Lind A.E."/>
            <person name="van Eijk R."/>
            <person name="Schleper C."/>
            <person name="Guy L."/>
            <person name="Ettema T.J."/>
        </authorList>
    </citation>
    <scope>NUCLEOTIDE SEQUENCE</scope>
</reference>
<feature type="non-terminal residue" evidence="1">
    <location>
        <position position="32"/>
    </location>
</feature>